<keyword evidence="1" id="KW-1133">Transmembrane helix</keyword>
<dbReference type="Pfam" id="PF05857">
    <property type="entry name" value="TraX"/>
    <property type="match status" value="1"/>
</dbReference>
<feature type="transmembrane region" description="Helical" evidence="1">
    <location>
        <begin position="229"/>
        <end position="249"/>
    </location>
</feature>
<dbReference type="HOGENOM" id="CLU_074054_0_0_9"/>
<feature type="transmembrane region" description="Helical" evidence="1">
    <location>
        <begin position="98"/>
        <end position="119"/>
    </location>
</feature>
<dbReference type="STRING" id="411473.RUMCAL_01996"/>
<dbReference type="OrthoDB" id="9781069at2"/>
<dbReference type="EMBL" id="AWVF01000244">
    <property type="protein sequence ID" value="ERJ94658.1"/>
    <property type="molecule type" value="Genomic_DNA"/>
</dbReference>
<evidence type="ECO:0000313" key="2">
    <source>
        <dbReference type="EMBL" id="ERJ94658.1"/>
    </source>
</evidence>
<dbReference type="GeneID" id="93692973"/>
<dbReference type="AlphaFoldDB" id="U2M5Q7"/>
<feature type="transmembrane region" description="Helical" evidence="1">
    <location>
        <begin position="16"/>
        <end position="37"/>
    </location>
</feature>
<keyword evidence="1" id="KW-0812">Transmembrane</keyword>
<dbReference type="RefSeq" id="WP_021683499.1">
    <property type="nucleotide sequence ID" value="NZ_KI260486.1"/>
</dbReference>
<dbReference type="eggNOG" id="ENOG502ZH02">
    <property type="taxonomic scope" value="Bacteria"/>
</dbReference>
<keyword evidence="1" id="KW-0472">Membrane</keyword>
<dbReference type="Proteomes" id="UP000016662">
    <property type="component" value="Unassembled WGS sequence"/>
</dbReference>
<keyword evidence="3" id="KW-1185">Reference proteome</keyword>
<protein>
    <recommendedName>
        <fullName evidence="4">Protein TraX</fullName>
    </recommendedName>
</protein>
<feature type="transmembrane region" description="Helical" evidence="1">
    <location>
        <begin position="44"/>
        <end position="61"/>
    </location>
</feature>
<dbReference type="PATRIC" id="fig|411473.3.peg.1647"/>
<gene>
    <name evidence="2" type="ORF">RUMCAL_01996</name>
</gene>
<feature type="transmembrane region" description="Helical" evidence="1">
    <location>
        <begin position="194"/>
        <end position="217"/>
    </location>
</feature>
<name>U2M5Q7_9FIRM</name>
<accession>U2M5Q7</accession>
<organism evidence="2 3">
    <name type="scientific">Ruminococcus callidus ATCC 27760</name>
    <dbReference type="NCBI Taxonomy" id="411473"/>
    <lineage>
        <taxon>Bacteria</taxon>
        <taxon>Bacillati</taxon>
        <taxon>Bacillota</taxon>
        <taxon>Clostridia</taxon>
        <taxon>Eubacteriales</taxon>
        <taxon>Oscillospiraceae</taxon>
        <taxon>Ruminococcus</taxon>
    </lineage>
</organism>
<evidence type="ECO:0000256" key="1">
    <source>
        <dbReference type="SAM" id="Phobius"/>
    </source>
</evidence>
<comment type="caution">
    <text evidence="2">The sequence shown here is derived from an EMBL/GenBank/DDBJ whole genome shotgun (WGS) entry which is preliminary data.</text>
</comment>
<feature type="transmembrane region" description="Helical" evidence="1">
    <location>
        <begin position="167"/>
        <end position="188"/>
    </location>
</feature>
<evidence type="ECO:0000313" key="3">
    <source>
        <dbReference type="Proteomes" id="UP000016662"/>
    </source>
</evidence>
<evidence type="ECO:0008006" key="4">
    <source>
        <dbReference type="Google" id="ProtNLM"/>
    </source>
</evidence>
<reference evidence="2 3" key="1">
    <citation type="submission" date="2013-07" db="EMBL/GenBank/DDBJ databases">
        <authorList>
            <person name="Weinstock G."/>
            <person name="Sodergren E."/>
            <person name="Wylie T."/>
            <person name="Fulton L."/>
            <person name="Fulton R."/>
            <person name="Fronick C."/>
            <person name="O'Laughlin M."/>
            <person name="Godfrey J."/>
            <person name="Miner T."/>
            <person name="Herter B."/>
            <person name="Appelbaum E."/>
            <person name="Cordes M."/>
            <person name="Lek S."/>
            <person name="Wollam A."/>
            <person name="Pepin K.H."/>
            <person name="Palsikar V.B."/>
            <person name="Mitreva M."/>
            <person name="Wilson R.K."/>
        </authorList>
    </citation>
    <scope>NUCLEOTIDE SEQUENCE [LARGE SCALE GENOMIC DNA]</scope>
    <source>
        <strain evidence="2 3">ATCC 27760</strain>
    </source>
</reference>
<proteinExistence type="predicted"/>
<sequence>MYQSDTKSHAGWSQNVLKYIAMGTMLLNHIATIFLPAGTVLCELFTAVGYFTAISMVYFLVEGYGYTRSKRNYFFRLLLFAGISQLPYDLAFSETDTLKFCGLNMLFTLCICFGILWVLEHGNNRWIKGVAVLALILLSSISDWAWLAPIFTLLFRWAGKNRTKEAIAFAVAALLFGGMNVLGGLGRFSLEENLLYAFLSMAGIGTSALGILLCYNGARGTRCRTFSKWFFYLFYPVHLLILGILRIFLQ</sequence>
<feature type="transmembrane region" description="Helical" evidence="1">
    <location>
        <begin position="131"/>
        <end position="155"/>
    </location>
</feature>
<dbReference type="InterPro" id="IPR008875">
    <property type="entry name" value="TraX"/>
</dbReference>